<sequence length="49" mass="5973">CDFAHSEEELQEWHKRRDFLRRMLNKARADMLISPTDNNFGNYNFVLQD</sequence>
<reference evidence="1 2" key="1">
    <citation type="submission" date="2024-05" db="EMBL/GenBank/DDBJ databases">
        <title>Genome sequencing and assembly of Indian major carp, Cirrhinus mrigala (Hamilton, 1822).</title>
        <authorList>
            <person name="Mohindra V."/>
            <person name="Chowdhury L.M."/>
            <person name="Lal K."/>
            <person name="Jena J.K."/>
        </authorList>
    </citation>
    <scope>NUCLEOTIDE SEQUENCE [LARGE SCALE GENOMIC DNA]</scope>
    <source>
        <strain evidence="1">CM1030</strain>
        <tissue evidence="1">Blood</tissue>
    </source>
</reference>
<protein>
    <submittedName>
        <fullName evidence="1">Uncharacterized protein</fullName>
    </submittedName>
</protein>
<comment type="caution">
    <text evidence="1">The sequence shown here is derived from an EMBL/GenBank/DDBJ whole genome shotgun (WGS) entry which is preliminary data.</text>
</comment>
<accession>A0ABD0RK68</accession>
<proteinExistence type="predicted"/>
<organism evidence="1 2">
    <name type="scientific">Cirrhinus mrigala</name>
    <name type="common">Mrigala</name>
    <dbReference type="NCBI Taxonomy" id="683832"/>
    <lineage>
        <taxon>Eukaryota</taxon>
        <taxon>Metazoa</taxon>
        <taxon>Chordata</taxon>
        <taxon>Craniata</taxon>
        <taxon>Vertebrata</taxon>
        <taxon>Euteleostomi</taxon>
        <taxon>Actinopterygii</taxon>
        <taxon>Neopterygii</taxon>
        <taxon>Teleostei</taxon>
        <taxon>Ostariophysi</taxon>
        <taxon>Cypriniformes</taxon>
        <taxon>Cyprinidae</taxon>
        <taxon>Labeoninae</taxon>
        <taxon>Labeonini</taxon>
        <taxon>Cirrhinus</taxon>
    </lineage>
</organism>
<dbReference type="Proteomes" id="UP001529510">
    <property type="component" value="Unassembled WGS sequence"/>
</dbReference>
<dbReference type="AlphaFoldDB" id="A0ABD0RK68"/>
<gene>
    <name evidence="1" type="ORF">M9458_007459</name>
</gene>
<feature type="non-terminal residue" evidence="1">
    <location>
        <position position="1"/>
    </location>
</feature>
<name>A0ABD0RK68_CIRMR</name>
<evidence type="ECO:0000313" key="2">
    <source>
        <dbReference type="Proteomes" id="UP001529510"/>
    </source>
</evidence>
<evidence type="ECO:0000313" key="1">
    <source>
        <dbReference type="EMBL" id="KAL0198919.1"/>
    </source>
</evidence>
<dbReference type="EMBL" id="JAMKFB020000003">
    <property type="protein sequence ID" value="KAL0198919.1"/>
    <property type="molecule type" value="Genomic_DNA"/>
</dbReference>
<keyword evidence="2" id="KW-1185">Reference proteome</keyword>